<protein>
    <submittedName>
        <fullName evidence="1">Uncharacterized protein</fullName>
    </submittedName>
</protein>
<sequence length="96" mass="11330">MKNKRKLEITNIFYLSDATALSIKGLNNIRIGDYECSIYVNDVFYKEVNVINELFLDRKMANIEERVFEIKQDLSELKEADLKSLHFSLEDIKKPR</sequence>
<evidence type="ECO:0000313" key="2">
    <source>
        <dbReference type="Proteomes" id="UP000594759"/>
    </source>
</evidence>
<accession>A0A7S9KYY4</accession>
<organism evidence="1 2">
    <name type="scientific">Pedobacter endophyticus</name>
    <dbReference type="NCBI Taxonomy" id="2789740"/>
    <lineage>
        <taxon>Bacteria</taxon>
        <taxon>Pseudomonadati</taxon>
        <taxon>Bacteroidota</taxon>
        <taxon>Sphingobacteriia</taxon>
        <taxon>Sphingobacteriales</taxon>
        <taxon>Sphingobacteriaceae</taxon>
        <taxon>Pedobacter</taxon>
    </lineage>
</organism>
<name>A0A7S9KYY4_9SPHI</name>
<keyword evidence="2" id="KW-1185">Reference proteome</keyword>
<dbReference type="RefSeq" id="WP_196098900.1">
    <property type="nucleotide sequence ID" value="NZ_CP064939.1"/>
</dbReference>
<dbReference type="AlphaFoldDB" id="A0A7S9KYY4"/>
<dbReference type="EMBL" id="CP064939">
    <property type="protein sequence ID" value="QPH39433.1"/>
    <property type="molecule type" value="Genomic_DNA"/>
</dbReference>
<reference evidence="1 2" key="1">
    <citation type="submission" date="2020-11" db="EMBL/GenBank/DDBJ databases">
        <title>Pedobacter endophytica, an endophytic bacteria isolated form Carex pumila.</title>
        <authorList>
            <person name="Peng Y."/>
            <person name="Jiang L."/>
            <person name="Lee J."/>
        </authorList>
    </citation>
    <scope>NUCLEOTIDE SEQUENCE [LARGE SCALE GENOMIC DNA]</scope>
    <source>
        <strain evidence="1 2">JBR3-12</strain>
    </source>
</reference>
<dbReference type="Proteomes" id="UP000594759">
    <property type="component" value="Chromosome"/>
</dbReference>
<gene>
    <name evidence="1" type="ORF">IZT61_20715</name>
</gene>
<proteinExistence type="predicted"/>
<evidence type="ECO:0000313" key="1">
    <source>
        <dbReference type="EMBL" id="QPH39433.1"/>
    </source>
</evidence>
<dbReference type="KEGG" id="pex:IZT61_20715"/>